<dbReference type="AlphaFoldDB" id="A0A7C1VZS0"/>
<proteinExistence type="predicted"/>
<dbReference type="Proteomes" id="UP000886384">
    <property type="component" value="Unassembled WGS sequence"/>
</dbReference>
<dbReference type="GO" id="GO:0016787">
    <property type="term" value="F:hydrolase activity"/>
    <property type="evidence" value="ECO:0007669"/>
    <property type="project" value="UniProtKB-KW"/>
</dbReference>
<dbReference type="EMBL" id="DRHY01000087">
    <property type="protein sequence ID" value="HEC73557.1"/>
    <property type="molecule type" value="Genomic_DNA"/>
</dbReference>
<gene>
    <name evidence="1" type="ORF">ENI26_04190</name>
</gene>
<sequence>VATIVAAIRDDVSLLVTAAGNLDHKRWTDFNEIEQLNGSLNPIDYSVALENVHQIHLVGERDDIVPGSILTSYLSHMKKLDNVKSFIIQGADHYCCWSIALANILD</sequence>
<comment type="caution">
    <text evidence="1">The sequence shown here is derived from an EMBL/GenBank/DDBJ whole genome shotgun (WGS) entry which is preliminary data.</text>
</comment>
<organism evidence="1">
    <name type="scientific">Methylophaga aminisulfidivorans</name>
    <dbReference type="NCBI Taxonomy" id="230105"/>
    <lineage>
        <taxon>Bacteria</taxon>
        <taxon>Pseudomonadati</taxon>
        <taxon>Pseudomonadota</taxon>
        <taxon>Gammaproteobacteria</taxon>
        <taxon>Thiotrichales</taxon>
        <taxon>Piscirickettsiaceae</taxon>
        <taxon>Methylophaga</taxon>
    </lineage>
</organism>
<accession>A0A7C1VZS0</accession>
<evidence type="ECO:0000313" key="1">
    <source>
        <dbReference type="EMBL" id="HEC73557.1"/>
    </source>
</evidence>
<feature type="non-terminal residue" evidence="1">
    <location>
        <position position="1"/>
    </location>
</feature>
<name>A0A7C1VZS0_9GAMM</name>
<protein>
    <submittedName>
        <fullName evidence="1">Alpha/beta hydrolase</fullName>
    </submittedName>
</protein>
<keyword evidence="1" id="KW-0378">Hydrolase</keyword>
<reference evidence="1" key="1">
    <citation type="journal article" date="2020" name="mSystems">
        <title>Genome- and Community-Level Interaction Insights into Carbon Utilization and Element Cycling Functions of Hydrothermarchaeota in Hydrothermal Sediment.</title>
        <authorList>
            <person name="Zhou Z."/>
            <person name="Liu Y."/>
            <person name="Xu W."/>
            <person name="Pan J."/>
            <person name="Luo Z.H."/>
            <person name="Li M."/>
        </authorList>
    </citation>
    <scope>NUCLEOTIDE SEQUENCE [LARGE SCALE GENOMIC DNA]</scope>
    <source>
        <strain evidence="1">HyVt-380</strain>
    </source>
</reference>